<keyword evidence="3" id="KW-1185">Reference proteome</keyword>
<dbReference type="Pfam" id="PF02538">
    <property type="entry name" value="Hydantoinase_B"/>
    <property type="match status" value="1"/>
</dbReference>
<dbReference type="InterPro" id="IPR045079">
    <property type="entry name" value="Oxoprolinase-like"/>
</dbReference>
<gene>
    <name evidence="2" type="ORF">FHS54_002847</name>
</gene>
<proteinExistence type="predicted"/>
<accession>A0A846M6E9</accession>
<evidence type="ECO:0000313" key="3">
    <source>
        <dbReference type="Proteomes" id="UP000576821"/>
    </source>
</evidence>
<dbReference type="AlphaFoldDB" id="A0A846M6E9"/>
<dbReference type="GO" id="GO:0047423">
    <property type="term" value="F:N-methylhydantoinase (ATP-hydrolyzing) activity"/>
    <property type="evidence" value="ECO:0007669"/>
    <property type="project" value="UniProtKB-EC"/>
</dbReference>
<keyword evidence="2" id="KW-0378">Hydrolase</keyword>
<dbReference type="PANTHER" id="PTHR11365">
    <property type="entry name" value="5-OXOPROLINASE RELATED"/>
    <property type="match status" value="1"/>
</dbReference>
<dbReference type="PANTHER" id="PTHR11365:SF23">
    <property type="entry name" value="HYPOTHETICAL 5-OXOPROLINASE (EUROFUNG)-RELATED"/>
    <property type="match status" value="1"/>
</dbReference>
<dbReference type="InterPro" id="IPR003692">
    <property type="entry name" value="Hydantoinase_B"/>
</dbReference>
<reference evidence="2 3" key="1">
    <citation type="submission" date="2020-03" db="EMBL/GenBank/DDBJ databases">
        <title>Genomic Encyclopedia of Type Strains, Phase IV (KMG-IV): sequencing the most valuable type-strain genomes for metagenomic binning, comparative biology and taxonomic classification.</title>
        <authorList>
            <person name="Goeker M."/>
        </authorList>
    </citation>
    <scope>NUCLEOTIDE SEQUENCE [LARGE SCALE GENOMIC DNA]</scope>
    <source>
        <strain evidence="2 3">DSM 21299</strain>
    </source>
</reference>
<protein>
    <submittedName>
        <fullName evidence="2">N-methylhydantoinase B</fullName>
        <ecNumber evidence="2">3.5.2.14</ecNumber>
    </submittedName>
</protein>
<dbReference type="GO" id="GO:0017168">
    <property type="term" value="F:5-oxoprolinase (ATP-hydrolyzing) activity"/>
    <property type="evidence" value="ECO:0007669"/>
    <property type="project" value="TreeGrafter"/>
</dbReference>
<sequence>MMADDSKRNDAILMAVLANRMDGIVREMTNTLLRTARSSVINSARDFSCALCTAEGELFACAEGLPVHIFGVQTQAAEMARMHPDLKEGDAFLDNDPYVGNSHPADHCTLVPIFLDGEHMFTATVKAHQADIGNSLPTSYYSSAVDVYQEGALIFPVVQVQRDYKMIDDIVRMCRRRIRVPGQWYGDFLAAIGSARIAERRLKELCDKYGKDRLKAFKSYWLEYSEARMEKAINALPEVTLKNTGHHDPFEPFLPNGVPLRVAIDVKPGEGRIEVDLRDNIPNVECGLNLTEATTMASVFAGIFNAIPSDVPKNSGAFRRVNVKLADGCVVGRPKFPYSCSVATTNIADRLVNMVGSAFSQIDGFGVAEGATGVGVGYAVLSGRDHRYDDAPFVNQLVVAANGGPASNSADGWVTYGLPVVSGLMYRDSIEIDELKMPIIYNHMRLRGGSGGAGRHRGGLSCDLAYGPTNYPVMAIYQLDSQYYAPKGVRGGQDGLTAGGWHVRADGTETALPNSIQVELKKGEYLRGFDSSGGGYGPPRERDPALVLDDVLEGWETIDRARDVYGVAFAGLVEDETLVVDAEATAALRKTVPVADFRVG</sequence>
<name>A0A846M6E9_9SPHN</name>
<evidence type="ECO:0000313" key="2">
    <source>
        <dbReference type="EMBL" id="NIJ17847.1"/>
    </source>
</evidence>
<evidence type="ECO:0000259" key="1">
    <source>
        <dbReference type="Pfam" id="PF02538"/>
    </source>
</evidence>
<dbReference type="RefSeq" id="WP_243855775.1">
    <property type="nucleotide sequence ID" value="NZ_JAASQR010000004.1"/>
</dbReference>
<dbReference type="EMBL" id="JAASQR010000004">
    <property type="protein sequence ID" value="NIJ17847.1"/>
    <property type="molecule type" value="Genomic_DNA"/>
</dbReference>
<feature type="domain" description="Hydantoinase B/oxoprolinase" evidence="1">
    <location>
        <begin position="10"/>
        <end position="539"/>
    </location>
</feature>
<dbReference type="GO" id="GO:0006749">
    <property type="term" value="P:glutathione metabolic process"/>
    <property type="evidence" value="ECO:0007669"/>
    <property type="project" value="TreeGrafter"/>
</dbReference>
<dbReference type="EC" id="3.5.2.14" evidence="2"/>
<dbReference type="GO" id="GO:0005829">
    <property type="term" value="C:cytosol"/>
    <property type="evidence" value="ECO:0007669"/>
    <property type="project" value="TreeGrafter"/>
</dbReference>
<organism evidence="2 3">
    <name type="scientific">Sphingobium vermicomposti</name>
    <dbReference type="NCBI Taxonomy" id="529005"/>
    <lineage>
        <taxon>Bacteria</taxon>
        <taxon>Pseudomonadati</taxon>
        <taxon>Pseudomonadota</taxon>
        <taxon>Alphaproteobacteria</taxon>
        <taxon>Sphingomonadales</taxon>
        <taxon>Sphingomonadaceae</taxon>
        <taxon>Sphingobium</taxon>
    </lineage>
</organism>
<comment type="caution">
    <text evidence="2">The sequence shown here is derived from an EMBL/GenBank/DDBJ whole genome shotgun (WGS) entry which is preliminary data.</text>
</comment>
<dbReference type="Proteomes" id="UP000576821">
    <property type="component" value="Unassembled WGS sequence"/>
</dbReference>